<dbReference type="AlphaFoldDB" id="A0A0R1WYP0"/>
<dbReference type="EMBL" id="AZGD01000057">
    <property type="protein sequence ID" value="KRM19324.1"/>
    <property type="molecule type" value="Genomic_DNA"/>
</dbReference>
<evidence type="ECO:0000313" key="1">
    <source>
        <dbReference type="EMBL" id="KRM19324.1"/>
    </source>
</evidence>
<dbReference type="OrthoDB" id="9796831at2"/>
<proteinExistence type="predicted"/>
<sequence>MTSRILFILEGKKPDNSYARLLQEKMAENVVIQQYHTDIYALYSELKKDEYFDTVSMIAERDASFEYDESDFSQIYLFFDLDAQHDGYEAEALDKFRELLAFFDNETDKGKLLISYPMVEAFDYFSPNFLPNTSENKLQVFLYQHGDEKFKTKVTRFRKKNQSAGNLSLKVDYFVLINFALLDEEDIFNQIIDGTTMLERQIQEVASKKRVYIVSGYAQFIVGYFGSKYFDDILKKYDYQKMIVDVKEAN</sequence>
<protein>
    <submittedName>
        <fullName evidence="1">Uncharacterized protein</fullName>
    </submittedName>
</protein>
<dbReference type="PATRIC" id="fig|1423755.3.peg.272"/>
<comment type="caution">
    <text evidence="1">The sequence shown here is derived from an EMBL/GenBank/DDBJ whole genome shotgun (WGS) entry which is preliminary data.</text>
</comment>
<keyword evidence="2" id="KW-1185">Reference proteome</keyword>
<evidence type="ECO:0000313" key="2">
    <source>
        <dbReference type="Proteomes" id="UP000051054"/>
    </source>
</evidence>
<organism evidence="1 2">
    <name type="scientific">Ligilactobacillus hayakitensis DSM 18933 = JCM 14209</name>
    <dbReference type="NCBI Taxonomy" id="1423755"/>
    <lineage>
        <taxon>Bacteria</taxon>
        <taxon>Bacillati</taxon>
        <taxon>Bacillota</taxon>
        <taxon>Bacilli</taxon>
        <taxon>Lactobacillales</taxon>
        <taxon>Lactobacillaceae</taxon>
        <taxon>Ligilactobacillus</taxon>
    </lineage>
</organism>
<dbReference type="eggNOG" id="ENOG5032SEQ">
    <property type="taxonomic scope" value="Bacteria"/>
</dbReference>
<dbReference type="STRING" id="1423755.FC40_GL000251"/>
<dbReference type="RefSeq" id="WP_025022596.1">
    <property type="nucleotide sequence ID" value="NZ_AZGD01000057.1"/>
</dbReference>
<name>A0A0R1WYP0_9LACO</name>
<reference evidence="1 2" key="1">
    <citation type="journal article" date="2015" name="Genome Announc.">
        <title>Expanding the biotechnology potential of lactobacilli through comparative genomics of 213 strains and associated genera.</title>
        <authorList>
            <person name="Sun Z."/>
            <person name="Harris H.M."/>
            <person name="McCann A."/>
            <person name="Guo C."/>
            <person name="Argimon S."/>
            <person name="Zhang W."/>
            <person name="Yang X."/>
            <person name="Jeffery I.B."/>
            <person name="Cooney J.C."/>
            <person name="Kagawa T.F."/>
            <person name="Liu W."/>
            <person name="Song Y."/>
            <person name="Salvetti E."/>
            <person name="Wrobel A."/>
            <person name="Rasinkangas P."/>
            <person name="Parkhill J."/>
            <person name="Rea M.C."/>
            <person name="O'Sullivan O."/>
            <person name="Ritari J."/>
            <person name="Douillard F.P."/>
            <person name="Paul Ross R."/>
            <person name="Yang R."/>
            <person name="Briner A.E."/>
            <person name="Felis G.E."/>
            <person name="de Vos W.M."/>
            <person name="Barrangou R."/>
            <person name="Klaenhammer T.R."/>
            <person name="Caufield P.W."/>
            <person name="Cui Y."/>
            <person name="Zhang H."/>
            <person name="O'Toole P.W."/>
        </authorList>
    </citation>
    <scope>NUCLEOTIDE SEQUENCE [LARGE SCALE GENOMIC DNA]</scope>
    <source>
        <strain evidence="1 2">DSM 18933</strain>
    </source>
</reference>
<dbReference type="Proteomes" id="UP000051054">
    <property type="component" value="Unassembled WGS sequence"/>
</dbReference>
<gene>
    <name evidence="1" type="ORF">FC40_GL000251</name>
</gene>
<accession>A0A0R1WYP0</accession>